<keyword evidence="4" id="KW-1185">Reference proteome</keyword>
<keyword evidence="1" id="KW-1133">Transmembrane helix</keyword>
<accession>M1WVR1</accession>
<feature type="transmembrane region" description="Helical" evidence="1">
    <location>
        <begin position="314"/>
        <end position="335"/>
    </location>
</feature>
<dbReference type="OrthoDB" id="9816314at2"/>
<dbReference type="PATRIC" id="fig|879567.3.peg.1516"/>
<dbReference type="BioCyc" id="DPIE1322246:BN4_RS07300-MONOMER"/>
<feature type="transmembrane region" description="Helical" evidence="1">
    <location>
        <begin position="173"/>
        <end position="201"/>
    </location>
</feature>
<feature type="transmembrane region" description="Helical" evidence="1">
    <location>
        <begin position="286"/>
        <end position="307"/>
    </location>
</feature>
<name>M1WVR1_PSEP2</name>
<keyword evidence="1" id="KW-0472">Membrane</keyword>
<dbReference type="InterPro" id="IPR026841">
    <property type="entry name" value="Aur1/Ipt1"/>
</dbReference>
<feature type="transmembrane region" description="Helical" evidence="1">
    <location>
        <begin position="113"/>
        <end position="136"/>
    </location>
</feature>
<sequence>MLQTLQATTHRSAVSTLKFGGRAFSILLANIHAHIIPIAVVSLYTLALFIYIEIFHLESLAHFALYNGTAAFLFALTLGFFFIIYCFKAEIHDMPEKLFPHVMRKLKDEFFTLDRLFGATLAIALFILMLITFANFKRMIPAVIPFHLDTNLSELDRWLHLGTDPWQWLQPFIGFPIMTFAINIMYNLWLFLIIVVFYWQAFSVTNKELRKQYLLAFFLCWILIGTLAATFLSSAGPCYYHRFGDVPNVYAPLMTYLHHADAIYPIWALDMQDILLKSYDLKSTTMASGITAMPSMHVSIAWLMVLLGWRINPFAGWVFSLYCGVILIGSVHLGWHYAVDGYVSIMLTTLIWHLSGKVLTRKSLSW</sequence>
<evidence type="ECO:0000259" key="2">
    <source>
        <dbReference type="Pfam" id="PF14378"/>
    </source>
</evidence>
<dbReference type="Pfam" id="PF14378">
    <property type="entry name" value="PAP2_3"/>
    <property type="match status" value="1"/>
</dbReference>
<feature type="transmembrane region" description="Helical" evidence="1">
    <location>
        <begin position="27"/>
        <end position="52"/>
    </location>
</feature>
<dbReference type="EMBL" id="FO203427">
    <property type="protein sequence ID" value="CCH48688.1"/>
    <property type="molecule type" value="Genomic_DNA"/>
</dbReference>
<evidence type="ECO:0000313" key="3">
    <source>
        <dbReference type="EMBL" id="CCH48688.1"/>
    </source>
</evidence>
<protein>
    <recommendedName>
        <fullName evidence="2">Inositolphosphotransferase Aur1/Ipt1 domain-containing protein</fullName>
    </recommendedName>
</protein>
<reference evidence="4" key="2">
    <citation type="journal article" date="2013" name="Stand. Genomic Sci.">
        <title>Complete genome sequence of Desulfocapsa sulfexigens, a marine deltaproteobacterium specialized in disproportionating inorganic sulfur compounds.</title>
        <authorList>
            <person name="Finster K.W."/>
            <person name="Kjeldsen K.U."/>
            <person name="Kube M."/>
            <person name="Reinhardt R."/>
            <person name="Mussmann M."/>
            <person name="Amann R."/>
            <person name="Schreiber L."/>
        </authorList>
    </citation>
    <scope>NUCLEOTIDE SEQUENCE [LARGE SCALE GENOMIC DNA]</scope>
    <source>
        <strain evidence="4">DSM 10523 / SB164P1</strain>
    </source>
</reference>
<dbReference type="GO" id="GO:0016020">
    <property type="term" value="C:membrane"/>
    <property type="evidence" value="ECO:0007669"/>
    <property type="project" value="UniProtKB-SubCell"/>
</dbReference>
<keyword evidence="1" id="KW-0812">Transmembrane</keyword>
<dbReference type="Proteomes" id="UP000011724">
    <property type="component" value="Chromosome"/>
</dbReference>
<dbReference type="eggNOG" id="COG0671">
    <property type="taxonomic scope" value="Bacteria"/>
</dbReference>
<organism evidence="3 4">
    <name type="scientific">Pseudodesulfovibrio piezophilus (strain DSM 21447 / JCM 15486 / C1TLV30)</name>
    <name type="common">Desulfovibrio piezophilus</name>
    <dbReference type="NCBI Taxonomy" id="1322246"/>
    <lineage>
        <taxon>Bacteria</taxon>
        <taxon>Pseudomonadati</taxon>
        <taxon>Thermodesulfobacteriota</taxon>
        <taxon>Desulfovibrionia</taxon>
        <taxon>Desulfovibrionales</taxon>
        <taxon>Desulfovibrionaceae</taxon>
    </lineage>
</organism>
<dbReference type="AlphaFoldDB" id="M1WVR1"/>
<dbReference type="STRING" id="1322246.BN4_11453"/>
<reference evidence="3 4" key="1">
    <citation type="journal article" date="2013" name="PLoS ONE">
        <title>The first genomic and proteomic characterization of a deep-sea sulfate reducer: insights into the piezophilic lifestyle of Desulfovibrio piezophilus.</title>
        <authorList>
            <person name="Pradel N."/>
            <person name="Ji B."/>
            <person name="Gimenez G."/>
            <person name="Talla E."/>
            <person name="Lenoble P."/>
            <person name="Garel M."/>
            <person name="Tamburini C."/>
            <person name="Fourquet P."/>
            <person name="Lebrun R."/>
            <person name="Bertin P."/>
            <person name="Denis Y."/>
            <person name="Pophillat M."/>
            <person name="Barbe V."/>
            <person name="Ollivier B."/>
            <person name="Dolla A."/>
        </authorList>
    </citation>
    <scope>NUCLEOTIDE SEQUENCE [LARGE SCALE GENOMIC DNA]</scope>
    <source>
        <strain evidence="4">DSM 10523 / SB164P1</strain>
    </source>
</reference>
<feature type="domain" description="Inositolphosphotransferase Aur1/Ipt1" evidence="2">
    <location>
        <begin position="151"/>
        <end position="352"/>
    </location>
</feature>
<evidence type="ECO:0000256" key="1">
    <source>
        <dbReference type="SAM" id="Phobius"/>
    </source>
</evidence>
<dbReference type="HOGENOM" id="CLU_052953_0_0_7"/>
<dbReference type="KEGG" id="dpi:BN4_11453"/>
<dbReference type="RefSeq" id="WP_015414734.1">
    <property type="nucleotide sequence ID" value="NC_020409.1"/>
</dbReference>
<feature type="transmembrane region" description="Helical" evidence="1">
    <location>
        <begin position="213"/>
        <end position="232"/>
    </location>
</feature>
<feature type="transmembrane region" description="Helical" evidence="1">
    <location>
        <begin position="64"/>
        <end position="87"/>
    </location>
</feature>
<gene>
    <name evidence="3" type="ordered locus">BN4_11453</name>
</gene>
<evidence type="ECO:0000313" key="4">
    <source>
        <dbReference type="Proteomes" id="UP000011724"/>
    </source>
</evidence>
<proteinExistence type="predicted"/>